<dbReference type="Proteomes" id="UP000243975">
    <property type="component" value="Unassembled WGS sequence"/>
</dbReference>
<dbReference type="AlphaFoldDB" id="A0A103XF72"/>
<keyword evidence="1" id="KW-0472">Membrane</keyword>
<feature type="domain" description="DUF7865" evidence="2">
    <location>
        <begin position="1"/>
        <end position="67"/>
    </location>
</feature>
<dbReference type="Pfam" id="PF25266">
    <property type="entry name" value="DUF7865"/>
    <property type="match status" value="1"/>
</dbReference>
<dbReference type="InterPro" id="IPR057187">
    <property type="entry name" value="DUF7865"/>
</dbReference>
<evidence type="ECO:0000313" key="4">
    <source>
        <dbReference type="Proteomes" id="UP000243975"/>
    </source>
</evidence>
<reference evidence="3 4" key="1">
    <citation type="journal article" date="2016" name="Sci. Rep.">
        <title>The genome sequence of the outbreeding globe artichoke constructed de novo incorporating a phase-aware low-pass sequencing strategy of F1 progeny.</title>
        <authorList>
            <person name="Scaglione D."/>
            <person name="Reyes-Chin-Wo S."/>
            <person name="Acquadro A."/>
            <person name="Froenicke L."/>
            <person name="Portis E."/>
            <person name="Beitel C."/>
            <person name="Tirone M."/>
            <person name="Mauro R."/>
            <person name="Lo Monaco A."/>
            <person name="Mauromicale G."/>
            <person name="Faccioli P."/>
            <person name="Cattivelli L."/>
            <person name="Rieseberg L."/>
            <person name="Michelmore R."/>
            <person name="Lanteri S."/>
        </authorList>
    </citation>
    <scope>NUCLEOTIDE SEQUENCE [LARGE SCALE GENOMIC DNA]</scope>
    <source>
        <strain evidence="3">2C</strain>
    </source>
</reference>
<sequence length="88" mass="9659">MESSGFFVICLLHSLIVISCGGLIMFYLNEISIFGHGIETARKLSGSTPHDQLLIQTSHSFTRMISAIVTRVGSDEGGRGEEENREET</sequence>
<evidence type="ECO:0000259" key="2">
    <source>
        <dbReference type="Pfam" id="PF25266"/>
    </source>
</evidence>
<keyword evidence="1" id="KW-1133">Transmembrane helix</keyword>
<feature type="transmembrane region" description="Helical" evidence="1">
    <location>
        <begin position="6"/>
        <end position="28"/>
    </location>
</feature>
<name>A0A103XF72_CYNCS</name>
<dbReference type="PANTHER" id="PTHR34274">
    <property type="entry name" value="TRANSMEMBRANE PROTEIN"/>
    <property type="match status" value="1"/>
</dbReference>
<keyword evidence="4" id="KW-1185">Reference proteome</keyword>
<organism evidence="3 4">
    <name type="scientific">Cynara cardunculus var. scolymus</name>
    <name type="common">Globe artichoke</name>
    <name type="synonym">Cynara scolymus</name>
    <dbReference type="NCBI Taxonomy" id="59895"/>
    <lineage>
        <taxon>Eukaryota</taxon>
        <taxon>Viridiplantae</taxon>
        <taxon>Streptophyta</taxon>
        <taxon>Embryophyta</taxon>
        <taxon>Tracheophyta</taxon>
        <taxon>Spermatophyta</taxon>
        <taxon>Magnoliopsida</taxon>
        <taxon>eudicotyledons</taxon>
        <taxon>Gunneridae</taxon>
        <taxon>Pentapetalae</taxon>
        <taxon>asterids</taxon>
        <taxon>campanulids</taxon>
        <taxon>Asterales</taxon>
        <taxon>Asteraceae</taxon>
        <taxon>Carduoideae</taxon>
        <taxon>Cardueae</taxon>
        <taxon>Carduinae</taxon>
        <taxon>Cynara</taxon>
    </lineage>
</organism>
<evidence type="ECO:0000256" key="1">
    <source>
        <dbReference type="SAM" id="Phobius"/>
    </source>
</evidence>
<dbReference type="EMBL" id="LEKV01005181">
    <property type="protein sequence ID" value="KVH89655.1"/>
    <property type="molecule type" value="Genomic_DNA"/>
</dbReference>
<proteinExistence type="predicted"/>
<accession>A0A103XF72</accession>
<dbReference type="PANTHER" id="PTHR34274:SF12">
    <property type="entry name" value="PROTEIN, PUTATIVE-RELATED"/>
    <property type="match status" value="1"/>
</dbReference>
<keyword evidence="1" id="KW-0812">Transmembrane</keyword>
<gene>
    <name evidence="3" type="ORF">Ccrd_008350</name>
</gene>
<dbReference type="STRING" id="59895.A0A103XF72"/>
<comment type="caution">
    <text evidence="3">The sequence shown here is derived from an EMBL/GenBank/DDBJ whole genome shotgun (WGS) entry which is preliminary data.</text>
</comment>
<evidence type="ECO:0000313" key="3">
    <source>
        <dbReference type="EMBL" id="KVH89655.1"/>
    </source>
</evidence>
<protein>
    <recommendedName>
        <fullName evidence="2">DUF7865 domain-containing protein</fullName>
    </recommendedName>
</protein>
<dbReference type="Gramene" id="KVH89655">
    <property type="protein sequence ID" value="KVH89655"/>
    <property type="gene ID" value="Ccrd_008350"/>
</dbReference>